<evidence type="ECO:0000313" key="1">
    <source>
        <dbReference type="EMBL" id="EMS79059.1"/>
    </source>
</evidence>
<sequence length="100" mass="11739">MEIKRIIKKVYTSQLCIDLPPSFIDRDIEILIIPLDEPTLSGKKRKRKPPVELKGKVKERRDVMRSASLSDWGMKHHDFSEDISGITFDERNMNDEDRKI</sequence>
<comment type="caution">
    <text evidence="1">The sequence shown here is derived from an EMBL/GenBank/DDBJ whole genome shotgun (WGS) entry which is preliminary data.</text>
</comment>
<gene>
    <name evidence="1" type="ORF">Dpo_6c02580</name>
</gene>
<dbReference type="RefSeq" id="WP_006966925.1">
    <property type="nucleotide sequence ID" value="NZ_APJX01000006.1"/>
</dbReference>
<evidence type="ECO:0000313" key="2">
    <source>
        <dbReference type="Proteomes" id="UP000014216"/>
    </source>
</evidence>
<protein>
    <submittedName>
        <fullName evidence="1">Uncharacterized protein</fullName>
    </submittedName>
</protein>
<organism evidence="1 2">
    <name type="scientific">Desulfotignum phosphitoxidans DSM 13687</name>
    <dbReference type="NCBI Taxonomy" id="1286635"/>
    <lineage>
        <taxon>Bacteria</taxon>
        <taxon>Pseudomonadati</taxon>
        <taxon>Thermodesulfobacteriota</taxon>
        <taxon>Desulfobacteria</taxon>
        <taxon>Desulfobacterales</taxon>
        <taxon>Desulfobacteraceae</taxon>
        <taxon>Desulfotignum</taxon>
    </lineage>
</organism>
<dbReference type="Proteomes" id="UP000014216">
    <property type="component" value="Unassembled WGS sequence"/>
</dbReference>
<keyword evidence="2" id="KW-1185">Reference proteome</keyword>
<dbReference type="AlphaFoldDB" id="S0G0T8"/>
<accession>S0G0T8</accession>
<reference evidence="1 2" key="1">
    <citation type="journal article" date="2013" name="Genome Announc.">
        <title>Draft Genome Sequence of Desulfotignum phosphitoxidans DSM 13687 Strain FiPS-3.</title>
        <authorList>
            <person name="Poehlein A."/>
            <person name="Daniel R."/>
            <person name="Simeonova D.D."/>
        </authorList>
    </citation>
    <scope>NUCLEOTIDE SEQUENCE [LARGE SCALE GENOMIC DNA]</scope>
    <source>
        <strain evidence="1 2">DSM 13687</strain>
    </source>
</reference>
<name>S0G0T8_9BACT</name>
<dbReference type="EMBL" id="APJX01000006">
    <property type="protein sequence ID" value="EMS79059.1"/>
    <property type="molecule type" value="Genomic_DNA"/>
</dbReference>
<proteinExistence type="predicted"/>